<dbReference type="InterPro" id="IPR017205">
    <property type="entry name" value="Sig_transdc_His_kinase_ChrS"/>
</dbReference>
<dbReference type="SUPFAM" id="SSF55874">
    <property type="entry name" value="ATPase domain of HSP90 chaperone/DNA topoisomerase II/histidine kinase"/>
    <property type="match status" value="1"/>
</dbReference>
<evidence type="ECO:0000256" key="8">
    <source>
        <dbReference type="ARBA" id="ARBA00023012"/>
    </source>
</evidence>
<keyword evidence="8" id="KW-0902">Two-component regulatory system</keyword>
<evidence type="ECO:0000256" key="6">
    <source>
        <dbReference type="ARBA" id="ARBA00022777"/>
    </source>
</evidence>
<dbReference type="AlphaFoldDB" id="A0A1H4JXG0"/>
<protein>
    <recommendedName>
        <fullName evidence="2">histidine kinase</fullName>
        <ecNumber evidence="2">2.7.13.3</ecNumber>
    </recommendedName>
</protein>
<feature type="transmembrane region" description="Helical" evidence="9">
    <location>
        <begin position="37"/>
        <end position="58"/>
    </location>
</feature>
<dbReference type="InterPro" id="IPR003594">
    <property type="entry name" value="HATPase_dom"/>
</dbReference>
<dbReference type="EMBL" id="FNRY01000001">
    <property type="protein sequence ID" value="SEB50994.1"/>
    <property type="molecule type" value="Genomic_DNA"/>
</dbReference>
<feature type="transmembrane region" description="Helical" evidence="9">
    <location>
        <begin position="70"/>
        <end position="90"/>
    </location>
</feature>
<comment type="catalytic activity">
    <reaction evidence="1">
        <text>ATP + protein L-histidine = ADP + protein N-phospho-L-histidine.</text>
        <dbReference type="EC" id="2.7.13.3"/>
    </reaction>
</comment>
<evidence type="ECO:0000256" key="3">
    <source>
        <dbReference type="ARBA" id="ARBA00022553"/>
    </source>
</evidence>
<evidence type="ECO:0000256" key="2">
    <source>
        <dbReference type="ARBA" id="ARBA00012438"/>
    </source>
</evidence>
<dbReference type="PANTHER" id="PTHR24421:SF10">
    <property type="entry name" value="NITRATE_NITRITE SENSOR PROTEIN NARQ"/>
    <property type="match status" value="1"/>
</dbReference>
<evidence type="ECO:0000313" key="12">
    <source>
        <dbReference type="Proteomes" id="UP000199183"/>
    </source>
</evidence>
<dbReference type="GO" id="GO:0000155">
    <property type="term" value="F:phosphorelay sensor kinase activity"/>
    <property type="evidence" value="ECO:0007669"/>
    <property type="project" value="InterPro"/>
</dbReference>
<keyword evidence="9" id="KW-1133">Transmembrane helix</keyword>
<dbReference type="InterPro" id="IPR011712">
    <property type="entry name" value="Sig_transdc_His_kin_sub3_dim/P"/>
</dbReference>
<dbReference type="Proteomes" id="UP000199183">
    <property type="component" value="Unassembled WGS sequence"/>
</dbReference>
<evidence type="ECO:0000259" key="10">
    <source>
        <dbReference type="SMART" id="SM00387"/>
    </source>
</evidence>
<reference evidence="11 12" key="1">
    <citation type="submission" date="2016-10" db="EMBL/GenBank/DDBJ databases">
        <authorList>
            <person name="de Groot N.N."/>
        </authorList>
    </citation>
    <scope>NUCLEOTIDE SEQUENCE [LARGE SCALE GENOMIC DNA]</scope>
    <source>
        <strain evidence="11 12">DSM 21799</strain>
    </source>
</reference>
<dbReference type="GO" id="GO:0046983">
    <property type="term" value="F:protein dimerization activity"/>
    <property type="evidence" value="ECO:0007669"/>
    <property type="project" value="InterPro"/>
</dbReference>
<keyword evidence="12" id="KW-1185">Reference proteome</keyword>
<dbReference type="Gene3D" id="3.30.565.10">
    <property type="entry name" value="Histidine kinase-like ATPase, C-terminal domain"/>
    <property type="match status" value="1"/>
</dbReference>
<dbReference type="PANTHER" id="PTHR24421">
    <property type="entry name" value="NITRATE/NITRITE SENSOR PROTEIN NARX-RELATED"/>
    <property type="match status" value="1"/>
</dbReference>
<evidence type="ECO:0000256" key="7">
    <source>
        <dbReference type="ARBA" id="ARBA00022840"/>
    </source>
</evidence>
<evidence type="ECO:0000256" key="1">
    <source>
        <dbReference type="ARBA" id="ARBA00000085"/>
    </source>
</evidence>
<dbReference type="STRING" id="640635.SAMN04489806_0914"/>
<dbReference type="CDD" id="cd16917">
    <property type="entry name" value="HATPase_UhpB-NarQ-NarX-like"/>
    <property type="match status" value="1"/>
</dbReference>
<name>A0A1H4JXG0_9MICO</name>
<dbReference type="Pfam" id="PF07730">
    <property type="entry name" value="HisKA_3"/>
    <property type="match status" value="1"/>
</dbReference>
<dbReference type="GO" id="GO:0016020">
    <property type="term" value="C:membrane"/>
    <property type="evidence" value="ECO:0007669"/>
    <property type="project" value="InterPro"/>
</dbReference>
<accession>A0A1H4JXG0</accession>
<keyword evidence="5" id="KW-0547">Nucleotide-binding</keyword>
<dbReference type="EC" id="2.7.13.3" evidence="2"/>
<dbReference type="Pfam" id="PF02518">
    <property type="entry name" value="HATPase_c"/>
    <property type="match status" value="1"/>
</dbReference>
<evidence type="ECO:0000313" key="11">
    <source>
        <dbReference type="EMBL" id="SEB50994.1"/>
    </source>
</evidence>
<dbReference type="Gene3D" id="1.20.5.1930">
    <property type="match status" value="1"/>
</dbReference>
<dbReference type="InterPro" id="IPR050482">
    <property type="entry name" value="Sensor_HK_TwoCompSys"/>
</dbReference>
<feature type="transmembrane region" description="Helical" evidence="9">
    <location>
        <begin position="111"/>
        <end position="133"/>
    </location>
</feature>
<keyword evidence="7" id="KW-0067">ATP-binding</keyword>
<evidence type="ECO:0000256" key="4">
    <source>
        <dbReference type="ARBA" id="ARBA00022679"/>
    </source>
</evidence>
<keyword evidence="9" id="KW-0812">Transmembrane</keyword>
<evidence type="ECO:0000256" key="9">
    <source>
        <dbReference type="SAM" id="Phobius"/>
    </source>
</evidence>
<feature type="transmembrane region" description="Helical" evidence="9">
    <location>
        <begin position="12"/>
        <end position="28"/>
    </location>
</feature>
<proteinExistence type="predicted"/>
<keyword evidence="4" id="KW-0808">Transferase</keyword>
<organism evidence="11 12">
    <name type="scientific">Paramicrobacterium humi</name>
    <dbReference type="NCBI Taxonomy" id="640635"/>
    <lineage>
        <taxon>Bacteria</taxon>
        <taxon>Bacillati</taxon>
        <taxon>Actinomycetota</taxon>
        <taxon>Actinomycetes</taxon>
        <taxon>Micrococcales</taxon>
        <taxon>Microbacteriaceae</taxon>
        <taxon>Paramicrobacterium</taxon>
    </lineage>
</organism>
<dbReference type="PIRSF" id="PIRSF037434">
    <property type="entry name" value="STHK_ChrS"/>
    <property type="match status" value="1"/>
</dbReference>
<feature type="domain" description="Histidine kinase/HSP90-like ATPase" evidence="10">
    <location>
        <begin position="299"/>
        <end position="393"/>
    </location>
</feature>
<feature type="transmembrane region" description="Helical" evidence="9">
    <location>
        <begin position="145"/>
        <end position="166"/>
    </location>
</feature>
<dbReference type="InterPro" id="IPR036890">
    <property type="entry name" value="HATPase_C_sf"/>
</dbReference>
<keyword evidence="6 11" id="KW-0418">Kinase</keyword>
<keyword evidence="3" id="KW-0597">Phosphoprotein</keyword>
<dbReference type="GO" id="GO:0005524">
    <property type="term" value="F:ATP binding"/>
    <property type="evidence" value="ECO:0007669"/>
    <property type="project" value="UniProtKB-KW"/>
</dbReference>
<dbReference type="SMART" id="SM00387">
    <property type="entry name" value="HATPase_c"/>
    <property type="match status" value="1"/>
</dbReference>
<evidence type="ECO:0000256" key="5">
    <source>
        <dbReference type="ARBA" id="ARBA00022741"/>
    </source>
</evidence>
<keyword evidence="9" id="KW-0472">Membrane</keyword>
<gene>
    <name evidence="11" type="ORF">SAMN04489806_0914</name>
</gene>
<sequence>MISVNTRTWWDIAAGVTLVALAALFLVNPDNSAGERIVLIGVLAGIGAVYAFGARRFIAIDLADDEDPPLGLGLSLQAALLALVTVGVFVDPNMMSAQIVVMPLIWMSARSTVHAVIANICAAALFGTAYAAGGGWTSGSIGTGFTISVVSAAFSVALGLWITRIATWGVERQRLLEELTATQGELEAAHREAGAATERERLARDIHDTIAQSLTSIVMLAQRLRLEDTGSEAAQLIEETAREALVEARALVASNAAVTPSAASGSLEASLVRLGERFERETAVRVAVDAHLEVPLSRDLEVVILRCAQEGLANIRKHAGATAVSLSLATERDFAVLVIRDDGRGLGGYRLADEGGFGLVGMRDRLALVGGSLQVTDAPGGGVCLTVRVPHPSVHPQEAFQ</sequence>